<dbReference type="InterPro" id="IPR054268">
    <property type="entry name" value="DUF6999"/>
</dbReference>
<dbReference type="EMBL" id="CACVAT010000292">
    <property type="protein sequence ID" value="CAA6817941.1"/>
    <property type="molecule type" value="Genomic_DNA"/>
</dbReference>
<sequence>MNLQTEHDPADPNPWYALYLDQMTPLSDEVKTAWLKVEVASSCCP</sequence>
<reference evidence="1" key="1">
    <citation type="submission" date="2020-01" db="EMBL/GenBank/DDBJ databases">
        <authorList>
            <person name="Meier V. D."/>
            <person name="Meier V D."/>
        </authorList>
    </citation>
    <scope>NUCLEOTIDE SEQUENCE</scope>
    <source>
        <strain evidence="1">HLG_WM_MAG_09</strain>
    </source>
</reference>
<dbReference type="AlphaFoldDB" id="A0A6S6T476"/>
<protein>
    <submittedName>
        <fullName evidence="1">Uncharacterized protein</fullName>
    </submittedName>
</protein>
<accession>A0A6S6T476</accession>
<dbReference type="Pfam" id="PF22523">
    <property type="entry name" value="DUF6999"/>
    <property type="match status" value="1"/>
</dbReference>
<organism evidence="1">
    <name type="scientific">uncultured Thiotrichaceae bacterium</name>
    <dbReference type="NCBI Taxonomy" id="298394"/>
    <lineage>
        <taxon>Bacteria</taxon>
        <taxon>Pseudomonadati</taxon>
        <taxon>Pseudomonadota</taxon>
        <taxon>Gammaproteobacteria</taxon>
        <taxon>Thiotrichales</taxon>
        <taxon>Thiotrichaceae</taxon>
        <taxon>environmental samples</taxon>
    </lineage>
</organism>
<gene>
    <name evidence="1" type="ORF">HELGO_WM93970</name>
</gene>
<name>A0A6S6T476_9GAMM</name>
<evidence type="ECO:0000313" key="1">
    <source>
        <dbReference type="EMBL" id="CAA6817941.1"/>
    </source>
</evidence>
<proteinExistence type="predicted"/>